<protein>
    <submittedName>
        <fullName evidence="2">Uncharacterized protein</fullName>
    </submittedName>
</protein>
<sequence length="410" mass="46639">MYKDNENRYDNDDDELPRRLLRWPSILPRPFAWKKSYDTDDNKVPRRLVWWPNILTRPFAWKKSPSTPISSESAILDPKPCSTKMAESGSNKMEGTPSAEDKFDNNSLEELLRENGLLPAIEDVPVAGGQEVVEEAEENRIHTIGIPLAEQALRALRIVSRHESRFQLTLPEEASGEEESPVIVFRTPTIIRIKKKWSGVQEASIYDPSVRMQMRKAVDEAIAVKPDDIPSTSRGYTSSIPESGEATDEEKAIINELLPLCGLFNSIDYTDPTWYYKLKKIIFLRVNQLEQEYKNAMSMGDELRKRNEELRSLHNNITLQSVISGPQYSYEEIITNPSTEDLGPHFPISPDSSLQDLDAQFQVLPDPSIEDLNAEFQICSGPSTEYLNPQYQDLSGTSAQDLDPQQPRWP</sequence>
<dbReference type="EMBL" id="CAKAEH010001315">
    <property type="protein sequence ID" value="CAG9534552.1"/>
    <property type="molecule type" value="Genomic_DNA"/>
</dbReference>
<comment type="caution">
    <text evidence="2">The sequence shown here is derived from an EMBL/GenBank/DDBJ whole genome shotgun (WGS) entry which is preliminary data.</text>
</comment>
<evidence type="ECO:0000313" key="2">
    <source>
        <dbReference type="EMBL" id="CAG9534552.1"/>
    </source>
</evidence>
<dbReference type="OrthoDB" id="5865201at2759"/>
<reference evidence="2" key="1">
    <citation type="submission" date="2021-09" db="EMBL/GenBank/DDBJ databases">
        <authorList>
            <consortium name="Pathogen Informatics"/>
        </authorList>
    </citation>
    <scope>NUCLEOTIDE SEQUENCE</scope>
</reference>
<feature type="compositionally biased region" description="Polar residues" evidence="1">
    <location>
        <begin position="385"/>
        <end position="400"/>
    </location>
</feature>
<evidence type="ECO:0000256" key="1">
    <source>
        <dbReference type="SAM" id="MobiDB-lite"/>
    </source>
</evidence>
<evidence type="ECO:0000313" key="3">
    <source>
        <dbReference type="Proteomes" id="UP000746747"/>
    </source>
</evidence>
<accession>A0A8J2MN97</accession>
<gene>
    <name evidence="2" type="ORF">CJOHNSTONI_LOCUS4678</name>
</gene>
<feature type="region of interest" description="Disordered" evidence="1">
    <location>
        <begin position="385"/>
        <end position="410"/>
    </location>
</feature>
<name>A0A8J2MN97_9BILA</name>
<dbReference type="AlphaFoldDB" id="A0A8J2MN97"/>
<dbReference type="Proteomes" id="UP000746747">
    <property type="component" value="Unassembled WGS sequence"/>
</dbReference>
<proteinExistence type="predicted"/>
<feature type="region of interest" description="Disordered" evidence="1">
    <location>
        <begin position="70"/>
        <end position="102"/>
    </location>
</feature>
<keyword evidence="3" id="KW-1185">Reference proteome</keyword>
<organism evidence="2 3">
    <name type="scientific">Cercopithifilaria johnstoni</name>
    <dbReference type="NCBI Taxonomy" id="2874296"/>
    <lineage>
        <taxon>Eukaryota</taxon>
        <taxon>Metazoa</taxon>
        <taxon>Ecdysozoa</taxon>
        <taxon>Nematoda</taxon>
        <taxon>Chromadorea</taxon>
        <taxon>Rhabditida</taxon>
        <taxon>Spirurina</taxon>
        <taxon>Spiruromorpha</taxon>
        <taxon>Filarioidea</taxon>
        <taxon>Onchocercidae</taxon>
        <taxon>Cercopithifilaria</taxon>
    </lineage>
</organism>